<dbReference type="PROSITE" id="PS51918">
    <property type="entry name" value="RADICAL_SAM"/>
    <property type="match status" value="1"/>
</dbReference>
<dbReference type="CDD" id="cd01335">
    <property type="entry name" value="Radical_SAM"/>
    <property type="match status" value="1"/>
</dbReference>
<dbReference type="GO" id="GO:0006779">
    <property type="term" value="P:porphyrin-containing compound biosynthetic process"/>
    <property type="evidence" value="ECO:0007669"/>
    <property type="project" value="TreeGrafter"/>
</dbReference>
<dbReference type="PANTHER" id="PTHR13932">
    <property type="entry name" value="COPROPORPHYRINIGEN III OXIDASE"/>
    <property type="match status" value="1"/>
</dbReference>
<dbReference type="SFLD" id="SFLDG01082">
    <property type="entry name" value="B12-binding_domain_containing"/>
    <property type="match status" value="1"/>
</dbReference>
<dbReference type="SMART" id="SM00729">
    <property type="entry name" value="Elp3"/>
    <property type="match status" value="1"/>
</dbReference>
<dbReference type="GO" id="GO:0051539">
    <property type="term" value="F:4 iron, 4 sulfur cluster binding"/>
    <property type="evidence" value="ECO:0007669"/>
    <property type="project" value="TreeGrafter"/>
</dbReference>
<dbReference type="SFLD" id="SFLDG01065">
    <property type="entry name" value="anaerobic_coproporphyrinogen-I"/>
    <property type="match status" value="1"/>
</dbReference>
<dbReference type="SFLD" id="SFLDS00029">
    <property type="entry name" value="Radical_SAM"/>
    <property type="match status" value="1"/>
</dbReference>
<protein>
    <submittedName>
        <fullName evidence="2">Oxygen-independent coproporphyrinogen-III oxidase 2</fullName>
        <ecNumber evidence="2">1.3.99.22</ecNumber>
    </submittedName>
</protein>
<dbReference type="InterPro" id="IPR007197">
    <property type="entry name" value="rSAM"/>
</dbReference>
<dbReference type="STRING" id="39492.ERS852540_00166"/>
<dbReference type="Pfam" id="PF04055">
    <property type="entry name" value="Radical_SAM"/>
    <property type="match status" value="1"/>
</dbReference>
<dbReference type="InterPro" id="IPR058240">
    <property type="entry name" value="rSAM_sf"/>
</dbReference>
<dbReference type="EC" id="1.3.99.22" evidence="2"/>
<evidence type="ECO:0000313" key="2">
    <source>
        <dbReference type="EMBL" id="CUQ80992.1"/>
    </source>
</evidence>
<dbReference type="SFLD" id="SFLDF00310">
    <property type="entry name" value="oxygen-independent_coproporphy"/>
    <property type="match status" value="1"/>
</dbReference>
<dbReference type="GO" id="GO:0005737">
    <property type="term" value="C:cytoplasm"/>
    <property type="evidence" value="ECO:0007669"/>
    <property type="project" value="TreeGrafter"/>
</dbReference>
<dbReference type="InterPro" id="IPR023404">
    <property type="entry name" value="rSAM_horseshoe"/>
</dbReference>
<dbReference type="SUPFAM" id="SSF102114">
    <property type="entry name" value="Radical SAM enzymes"/>
    <property type="match status" value="1"/>
</dbReference>
<reference evidence="2 3" key="1">
    <citation type="submission" date="2015-09" db="EMBL/GenBank/DDBJ databases">
        <authorList>
            <consortium name="Pathogen Informatics"/>
        </authorList>
    </citation>
    <scope>NUCLEOTIDE SEQUENCE [LARGE SCALE GENOMIC DNA]</scope>
    <source>
        <strain evidence="2 3">2789STDY5834928</strain>
    </source>
</reference>
<dbReference type="OrthoDB" id="9808022at2"/>
<accession>A0A174Z4V8</accession>
<name>A0A174Z4V8_9FIRM</name>
<sequence>MIKSLYFDNTAYQYAYELERLIRNFSLPHRLEFYTDKTPDGTDYSYFCADNGKLSVTVSDNDTLYKESSDVCEPSDYENELCRLLCRCMERHGHAPLPWGILTGVRPVKYIRSIYETRDNAEEYLRNSLLVSDKKIQLANDVIRIQKPVLDSLDLRKISLYISIPFCPSRCSYCSFISASGEGALKLIDDYFGLLLKELDIYADIVKRFSLKVDTVYIGGGTPTTLSASQLDRLIDKLGEFDIANIREFTAEAGRPDTITEDKLRTLKNGGVRRISINPQSMNDSVLEAVGRRHTVKQVCEAFDIARKVGFDCINSDIIAGLPAETEHSFEASLQQLCKLSPENITVHTLSLKRSSALFRQFGNNIGKGAKYMTDTAYDMLCEKGYFPYYLYRQKNIADNLENIGYCKDGCESIYNICIMEDVQTILAAGCGASTKLYDGKNVSRVINYKYPYEYISRFALMNERKRDIENFFEEKLTLA</sequence>
<dbReference type="Gene3D" id="3.80.30.20">
    <property type="entry name" value="tm_1862 like domain"/>
    <property type="match status" value="1"/>
</dbReference>
<feature type="domain" description="Radical SAM core" evidence="1">
    <location>
        <begin position="152"/>
        <end position="388"/>
    </location>
</feature>
<keyword evidence="2" id="KW-0560">Oxidoreductase</keyword>
<dbReference type="EMBL" id="CZBY01000001">
    <property type="protein sequence ID" value="CUQ80992.1"/>
    <property type="molecule type" value="Genomic_DNA"/>
</dbReference>
<evidence type="ECO:0000313" key="3">
    <source>
        <dbReference type="Proteomes" id="UP000095662"/>
    </source>
</evidence>
<dbReference type="GO" id="GO:0016491">
    <property type="term" value="F:oxidoreductase activity"/>
    <property type="evidence" value="ECO:0007669"/>
    <property type="project" value="UniProtKB-KW"/>
</dbReference>
<dbReference type="AlphaFoldDB" id="A0A174Z4V8"/>
<dbReference type="PANTHER" id="PTHR13932:SF1">
    <property type="entry name" value="OXYGEN-INDEPENDENT COPROPORPHYRINOGEN-III OXIDASE-LIKE PROTEIN HEMZ"/>
    <property type="match status" value="1"/>
</dbReference>
<evidence type="ECO:0000259" key="1">
    <source>
        <dbReference type="PROSITE" id="PS51918"/>
    </source>
</evidence>
<dbReference type="InterPro" id="IPR034505">
    <property type="entry name" value="Coproporphyrinogen-III_oxidase"/>
</dbReference>
<dbReference type="InterPro" id="IPR023995">
    <property type="entry name" value="HemZ"/>
</dbReference>
<gene>
    <name evidence="2" type="primary">hemZ_1</name>
    <name evidence="2" type="ORF">ERS852540_00166</name>
</gene>
<proteinExistence type="predicted"/>
<dbReference type="Proteomes" id="UP000095662">
    <property type="component" value="Unassembled WGS sequence"/>
</dbReference>
<dbReference type="NCBIfam" id="TIGR03994">
    <property type="entry name" value="rSAM_HemZ"/>
    <property type="match status" value="1"/>
</dbReference>
<organism evidence="2 3">
    <name type="scientific">[Eubacterium] siraeum</name>
    <dbReference type="NCBI Taxonomy" id="39492"/>
    <lineage>
        <taxon>Bacteria</taxon>
        <taxon>Bacillati</taxon>
        <taxon>Bacillota</taxon>
        <taxon>Clostridia</taxon>
        <taxon>Eubacteriales</taxon>
        <taxon>Oscillospiraceae</taxon>
        <taxon>Oscillospiraceae incertae sedis</taxon>
    </lineage>
</organism>
<dbReference type="InterPro" id="IPR006638">
    <property type="entry name" value="Elp3/MiaA/NifB-like_rSAM"/>
</dbReference>